<comment type="caution">
    <text evidence="1">The sequence shown here is derived from an EMBL/GenBank/DDBJ whole genome shotgun (WGS) entry which is preliminary data.</text>
</comment>
<sequence length="74" mass="8103">MVASAVNNKNIDVVRRMTETDTHVSYHEIRASLGIVYASDNEFAPLDTLSKTAPSPTPLAALRNLWMTSNRAGD</sequence>
<evidence type="ECO:0000313" key="1">
    <source>
        <dbReference type="EMBL" id="GBP69753.1"/>
    </source>
</evidence>
<dbReference type="EMBL" id="BGZK01001051">
    <property type="protein sequence ID" value="GBP69753.1"/>
    <property type="molecule type" value="Genomic_DNA"/>
</dbReference>
<keyword evidence="2" id="KW-1185">Reference proteome</keyword>
<name>A0A4C1Y337_EUMVA</name>
<protein>
    <submittedName>
        <fullName evidence="1">Uncharacterized protein</fullName>
    </submittedName>
</protein>
<dbReference type="OrthoDB" id="10017160at2759"/>
<organism evidence="1 2">
    <name type="scientific">Eumeta variegata</name>
    <name type="common">Bagworm moth</name>
    <name type="synonym">Eumeta japonica</name>
    <dbReference type="NCBI Taxonomy" id="151549"/>
    <lineage>
        <taxon>Eukaryota</taxon>
        <taxon>Metazoa</taxon>
        <taxon>Ecdysozoa</taxon>
        <taxon>Arthropoda</taxon>
        <taxon>Hexapoda</taxon>
        <taxon>Insecta</taxon>
        <taxon>Pterygota</taxon>
        <taxon>Neoptera</taxon>
        <taxon>Endopterygota</taxon>
        <taxon>Lepidoptera</taxon>
        <taxon>Glossata</taxon>
        <taxon>Ditrysia</taxon>
        <taxon>Tineoidea</taxon>
        <taxon>Psychidae</taxon>
        <taxon>Oiketicinae</taxon>
        <taxon>Eumeta</taxon>
    </lineage>
</organism>
<gene>
    <name evidence="1" type="ORF">EVAR_48780_1</name>
</gene>
<reference evidence="1 2" key="1">
    <citation type="journal article" date="2019" name="Commun. Biol.">
        <title>The bagworm genome reveals a unique fibroin gene that provides high tensile strength.</title>
        <authorList>
            <person name="Kono N."/>
            <person name="Nakamura H."/>
            <person name="Ohtoshi R."/>
            <person name="Tomita M."/>
            <person name="Numata K."/>
            <person name="Arakawa K."/>
        </authorList>
    </citation>
    <scope>NUCLEOTIDE SEQUENCE [LARGE SCALE GENOMIC DNA]</scope>
</reference>
<dbReference type="Proteomes" id="UP000299102">
    <property type="component" value="Unassembled WGS sequence"/>
</dbReference>
<dbReference type="AlphaFoldDB" id="A0A4C1Y337"/>
<proteinExistence type="predicted"/>
<accession>A0A4C1Y337</accession>
<evidence type="ECO:0000313" key="2">
    <source>
        <dbReference type="Proteomes" id="UP000299102"/>
    </source>
</evidence>